<evidence type="ECO:0000256" key="11">
    <source>
        <dbReference type="ARBA" id="ARBA00023304"/>
    </source>
</evidence>
<comment type="pathway">
    <text evidence="2 12">Amino-acid biosynthesis; L-leucine biosynthesis; L-leucine from 3-methyl-2-oxobutanoate: step 1/4.</text>
</comment>
<protein>
    <recommendedName>
        <fullName evidence="4 12">2-isopropylmalate synthase</fullName>
        <ecNumber evidence="4 12">2.3.3.13</ecNumber>
    </recommendedName>
    <alternativeName>
        <fullName evidence="12">Alpha-IPM synthase</fullName>
    </alternativeName>
    <alternativeName>
        <fullName evidence="12">Alpha-isopropylmalate synthase</fullName>
    </alternativeName>
</protein>
<dbReference type="FunFam" id="3.30.160.270:FF:000006">
    <property type="entry name" value="2-isopropylmalate synthase"/>
    <property type="match status" value="1"/>
</dbReference>
<dbReference type="UniPathway" id="UPA00048">
    <property type="reaction ID" value="UER00070"/>
</dbReference>
<dbReference type="InterPro" id="IPR013709">
    <property type="entry name" value="2-isopropylmalate_synth_dimer"/>
</dbReference>
<keyword evidence="15" id="KW-0012">Acyltransferase</keyword>
<keyword evidence="6 12" id="KW-0963">Cytoplasm</keyword>
<evidence type="ECO:0000256" key="7">
    <source>
        <dbReference type="ARBA" id="ARBA00022605"/>
    </source>
</evidence>
<accession>A0A177HG38</accession>
<dbReference type="Proteomes" id="UP000077381">
    <property type="component" value="Unassembled WGS sequence"/>
</dbReference>
<evidence type="ECO:0000256" key="4">
    <source>
        <dbReference type="ARBA" id="ARBA00012973"/>
    </source>
</evidence>
<feature type="binding site" evidence="12">
    <location>
        <position position="266"/>
    </location>
    <ligand>
        <name>Mg(2+)</name>
        <dbReference type="ChEBI" id="CHEBI:18420"/>
    </ligand>
</feature>
<dbReference type="SUPFAM" id="SSF89000">
    <property type="entry name" value="post-HMGL domain-like"/>
    <property type="match status" value="1"/>
</dbReference>
<dbReference type="FunFam" id="3.20.20.70:FF:000045">
    <property type="entry name" value="2-isopropylmalate synthase"/>
    <property type="match status" value="1"/>
</dbReference>
<comment type="catalytic activity">
    <reaction evidence="1 12">
        <text>3-methyl-2-oxobutanoate + acetyl-CoA + H2O = (2S)-2-isopropylmalate + CoA + H(+)</text>
        <dbReference type="Rhea" id="RHEA:21524"/>
        <dbReference type="ChEBI" id="CHEBI:1178"/>
        <dbReference type="ChEBI" id="CHEBI:11851"/>
        <dbReference type="ChEBI" id="CHEBI:15377"/>
        <dbReference type="ChEBI" id="CHEBI:15378"/>
        <dbReference type="ChEBI" id="CHEBI:57287"/>
        <dbReference type="ChEBI" id="CHEBI:57288"/>
        <dbReference type="EC" id="2.3.3.13"/>
    </reaction>
</comment>
<evidence type="ECO:0000256" key="6">
    <source>
        <dbReference type="ARBA" id="ARBA00022490"/>
    </source>
</evidence>
<feature type="binding site" evidence="12">
    <location>
        <position position="302"/>
    </location>
    <ligand>
        <name>Mg(2+)</name>
        <dbReference type="ChEBI" id="CHEBI:18420"/>
    </ligand>
</feature>
<dbReference type="PANTHER" id="PTHR46911">
    <property type="match status" value="1"/>
</dbReference>
<dbReference type="GO" id="GO:0000287">
    <property type="term" value="F:magnesium ion binding"/>
    <property type="evidence" value="ECO:0007669"/>
    <property type="project" value="UniProtKB-UniRule"/>
</dbReference>
<comment type="subcellular location">
    <subcellularLocation>
        <location evidence="12">Cytoplasm</location>
    </subcellularLocation>
</comment>
<dbReference type="SUPFAM" id="SSF110921">
    <property type="entry name" value="2-isopropylmalate synthase LeuA, allosteric (dimerisation) domain"/>
    <property type="match status" value="1"/>
</dbReference>
<dbReference type="NCBIfam" id="NF002991">
    <property type="entry name" value="PRK03739.1"/>
    <property type="match status" value="1"/>
</dbReference>
<dbReference type="PROSITE" id="PS00816">
    <property type="entry name" value="AIPM_HOMOCIT_SYNTH_2"/>
    <property type="match status" value="1"/>
</dbReference>
<dbReference type="Pfam" id="PF08502">
    <property type="entry name" value="LeuA_dimer"/>
    <property type="match status" value="1"/>
</dbReference>
<organism evidence="15 16">
    <name type="scientific">Streptomyces jeddahensis</name>
    <dbReference type="NCBI Taxonomy" id="1716141"/>
    <lineage>
        <taxon>Bacteria</taxon>
        <taxon>Bacillati</taxon>
        <taxon>Actinomycetota</taxon>
        <taxon>Actinomycetes</taxon>
        <taxon>Kitasatosporales</taxon>
        <taxon>Streptomycetaceae</taxon>
        <taxon>Streptomyces</taxon>
    </lineage>
</organism>
<dbReference type="InterPro" id="IPR036230">
    <property type="entry name" value="LeuA_allosteric_dom_sf"/>
</dbReference>
<evidence type="ECO:0000256" key="9">
    <source>
        <dbReference type="ARBA" id="ARBA00022723"/>
    </source>
</evidence>
<dbReference type="EC" id="2.3.3.13" evidence="4 12"/>
<dbReference type="InterPro" id="IPR005668">
    <property type="entry name" value="IPM_Synthase"/>
</dbReference>
<feature type="region of interest" description="Regulatory domain" evidence="12">
    <location>
        <begin position="469"/>
        <end position="586"/>
    </location>
</feature>
<evidence type="ECO:0000256" key="5">
    <source>
        <dbReference type="ARBA" id="ARBA00022430"/>
    </source>
</evidence>
<proteinExistence type="inferred from homology"/>
<dbReference type="InterPro" id="IPR013785">
    <property type="entry name" value="Aldolase_TIM"/>
</dbReference>
<keyword evidence="9 12" id="KW-0479">Metal-binding</keyword>
<dbReference type="PATRIC" id="fig|1716141.3.peg.7578"/>
<keyword evidence="8 12" id="KW-0808">Transferase</keyword>
<evidence type="ECO:0000259" key="14">
    <source>
        <dbReference type="PROSITE" id="PS50991"/>
    </source>
</evidence>
<dbReference type="InterPro" id="IPR000891">
    <property type="entry name" value="PYR_CT"/>
</dbReference>
<dbReference type="Pfam" id="PF00682">
    <property type="entry name" value="HMGL-like"/>
    <property type="match status" value="1"/>
</dbReference>
<sequence>MTAPADRPTPITNGTHFQRPTAMPIHKYGQYDAVDIPDRTWPNKRITKAPRWLSTDLRDGNQALIDPMSPERKRRMFDQLVKMGYKEIEVGFPASGQTDFDFVRSIIEEEGAIPDDVTISVLTQAREDLIERTVESLKGAKRATVHLYNATAPVFRRVVFRGSKDDIKQIAVDGTRLVMEYAEKLLDPETVFGYQYSPEIFTDTELDFALEVCEAVMDVWQPGPGREIILNLPATVERSTPSTHADRFEWMGRNLSRREYVCLSVHPHNDRGTAVAAAELAVMAGADRVEGCLFGQGERTGNVDLVTLGMNLFSQGVDPQIDFSDIDEIRRTWEYCNQMEVHPRHPYVGDLVYTSFSGSHQDAIKKGFDAMEADAKAKGVTVDDIEWAVPYLPIDPKDVGRSYEAVIRVNSQSGKGGIAYVLKNDHKLDLPRRMQIEFSKIIQAKTDAEGGEVTGSDIWAVFQDEYLPNPDNPWGRIQVKNGQSTTDKDGVDTLTVEAEVDGVETTLVGTGNGPISAFFHALAGIGVDARLLDYQEHTMSEGASAQAASYIEVAIDDKVLWGIGIDANTTRASLKAVVSAVNRAAR</sequence>
<name>A0A177HG38_9ACTN</name>
<feature type="region of interest" description="Disordered" evidence="13">
    <location>
        <begin position="1"/>
        <end position="22"/>
    </location>
</feature>
<feature type="binding site" evidence="12">
    <location>
        <position position="59"/>
    </location>
    <ligand>
        <name>Mg(2+)</name>
        <dbReference type="ChEBI" id="CHEBI:18420"/>
    </ligand>
</feature>
<evidence type="ECO:0000256" key="12">
    <source>
        <dbReference type="HAMAP-Rule" id="MF_00572"/>
    </source>
</evidence>
<dbReference type="InterPro" id="IPR054692">
    <property type="entry name" value="LeuA-like_post-cat"/>
</dbReference>
<evidence type="ECO:0000256" key="13">
    <source>
        <dbReference type="SAM" id="MobiDB-lite"/>
    </source>
</evidence>
<keyword evidence="16" id="KW-1185">Reference proteome</keyword>
<dbReference type="Pfam" id="PF22615">
    <property type="entry name" value="IPMS_D2"/>
    <property type="match status" value="1"/>
</dbReference>
<evidence type="ECO:0000256" key="1">
    <source>
        <dbReference type="ARBA" id="ARBA00000064"/>
    </source>
</evidence>
<dbReference type="GO" id="GO:0003985">
    <property type="term" value="F:acetyl-CoA C-acetyltransferase activity"/>
    <property type="evidence" value="ECO:0007669"/>
    <property type="project" value="UniProtKB-UniRule"/>
</dbReference>
<keyword evidence="7 12" id="KW-0028">Amino-acid biosynthesis</keyword>
<comment type="cofactor">
    <cofactor evidence="12">
        <name>Mg(2+)</name>
        <dbReference type="ChEBI" id="CHEBI:18420"/>
    </cofactor>
</comment>
<evidence type="ECO:0000313" key="15">
    <source>
        <dbReference type="EMBL" id="OAH09540.1"/>
    </source>
</evidence>
<dbReference type="AlphaFoldDB" id="A0A177HG38"/>
<comment type="function">
    <text evidence="12">Catalyzes the condensation of the acetyl group of acetyl-CoA with 3-methyl-2-oxobutanoate (2-ketoisovalerate) to form 3-carboxy-3-hydroxy-4-methylpentanoate (2-isopropylmalate).</text>
</comment>
<dbReference type="Gene3D" id="3.30.160.270">
    <property type="match status" value="1"/>
</dbReference>
<dbReference type="GO" id="GO:0003852">
    <property type="term" value="F:2-isopropylmalate synthase activity"/>
    <property type="evidence" value="ECO:0007669"/>
    <property type="project" value="UniProtKB-UniRule"/>
</dbReference>
<dbReference type="PANTHER" id="PTHR46911:SF1">
    <property type="entry name" value="2-ISOPROPYLMALATE SYNTHASE"/>
    <property type="match status" value="1"/>
</dbReference>
<keyword evidence="10 12" id="KW-0460">Magnesium</keyword>
<dbReference type="NCBIfam" id="TIGR00970">
    <property type="entry name" value="leuA_yeast"/>
    <property type="match status" value="1"/>
</dbReference>
<dbReference type="STRING" id="1716141.STSP_71540"/>
<feature type="domain" description="Pyruvate carboxyltransferase" evidence="14">
    <location>
        <begin position="50"/>
        <end position="327"/>
    </location>
</feature>
<dbReference type="InterPro" id="IPR002034">
    <property type="entry name" value="AIPM/Hcit_synth_CS"/>
</dbReference>
<dbReference type="SUPFAM" id="SSF51569">
    <property type="entry name" value="Aldolase"/>
    <property type="match status" value="1"/>
</dbReference>
<dbReference type="CDD" id="cd07942">
    <property type="entry name" value="DRE_TIM_LeuA"/>
    <property type="match status" value="1"/>
</dbReference>
<dbReference type="Gene3D" id="3.20.20.70">
    <property type="entry name" value="Aldolase class I"/>
    <property type="match status" value="1"/>
</dbReference>
<evidence type="ECO:0000313" key="16">
    <source>
        <dbReference type="Proteomes" id="UP000077381"/>
    </source>
</evidence>
<dbReference type="RefSeq" id="WP_078067759.1">
    <property type="nucleotide sequence ID" value="NZ_LOHS01000196.1"/>
</dbReference>
<dbReference type="OrthoDB" id="9803573at2"/>
<dbReference type="GO" id="GO:0005737">
    <property type="term" value="C:cytoplasm"/>
    <property type="evidence" value="ECO:0007669"/>
    <property type="project" value="UniProtKB-SubCell"/>
</dbReference>
<dbReference type="InterPro" id="IPR039371">
    <property type="entry name" value="LeuA_N_DRE-TIM"/>
</dbReference>
<dbReference type="EMBL" id="LOHS01000196">
    <property type="protein sequence ID" value="OAH09540.1"/>
    <property type="molecule type" value="Genomic_DNA"/>
</dbReference>
<keyword evidence="5 12" id="KW-0432">Leucine biosynthesis</keyword>
<gene>
    <name evidence="15" type="primary">leuA_2</name>
    <name evidence="12" type="synonym">leuA</name>
    <name evidence="15" type="ORF">STSP_71540</name>
</gene>
<keyword evidence="11 12" id="KW-0100">Branched-chain amino acid biosynthesis</keyword>
<feature type="binding site" evidence="12">
    <location>
        <position position="268"/>
    </location>
    <ligand>
        <name>Mg(2+)</name>
        <dbReference type="ChEBI" id="CHEBI:18420"/>
    </ligand>
</feature>
<dbReference type="PROSITE" id="PS00815">
    <property type="entry name" value="AIPM_HOMOCIT_SYNTH_1"/>
    <property type="match status" value="1"/>
</dbReference>
<evidence type="ECO:0000256" key="10">
    <source>
        <dbReference type="ARBA" id="ARBA00022842"/>
    </source>
</evidence>
<comment type="caution">
    <text evidence="15">The sequence shown here is derived from an EMBL/GenBank/DDBJ whole genome shotgun (WGS) entry which is preliminary data.</text>
</comment>
<reference evidence="15 16" key="1">
    <citation type="submission" date="2015-12" db="EMBL/GenBank/DDBJ databases">
        <title>Genome sequence of Streptomyces sp. G25.</title>
        <authorList>
            <person name="Poehlein A."/>
            <person name="Roettig A."/>
            <person name="Hiessl S."/>
            <person name="Hauschild P."/>
            <person name="Schauer J."/>
            <person name="Madkour M.H."/>
            <person name="Al-Ansari A.M."/>
            <person name="Almakishah N.H."/>
            <person name="Steinbuechel A."/>
            <person name="Daniel R."/>
        </authorList>
    </citation>
    <scope>NUCLEOTIDE SEQUENCE [LARGE SCALE GENOMIC DNA]</scope>
    <source>
        <strain evidence="16">G25(2015)</strain>
    </source>
</reference>
<evidence type="ECO:0000256" key="3">
    <source>
        <dbReference type="ARBA" id="ARBA00009767"/>
    </source>
</evidence>
<dbReference type="PROSITE" id="PS50991">
    <property type="entry name" value="PYR_CT"/>
    <property type="match status" value="1"/>
</dbReference>
<comment type="subunit">
    <text evidence="12">Homodimer.</text>
</comment>
<evidence type="ECO:0000256" key="8">
    <source>
        <dbReference type="ARBA" id="ARBA00022679"/>
    </source>
</evidence>
<evidence type="ECO:0000256" key="2">
    <source>
        <dbReference type="ARBA" id="ARBA00004689"/>
    </source>
</evidence>
<dbReference type="SMART" id="SM00917">
    <property type="entry name" value="LeuA_dimer"/>
    <property type="match status" value="1"/>
</dbReference>
<dbReference type="GO" id="GO:0009098">
    <property type="term" value="P:L-leucine biosynthetic process"/>
    <property type="evidence" value="ECO:0007669"/>
    <property type="project" value="UniProtKB-UniRule"/>
</dbReference>
<comment type="similarity">
    <text evidence="3 12">Belongs to the alpha-IPM synthase/homocitrate synthase family. LeuA type 2 subfamily.</text>
</comment>
<dbReference type="HAMAP" id="MF_00572">
    <property type="entry name" value="LeuA_type2"/>
    <property type="match status" value="1"/>
</dbReference>